<evidence type="ECO:0000313" key="2">
    <source>
        <dbReference type="EMBL" id="OWK99516.1"/>
    </source>
</evidence>
<keyword evidence="3" id="KW-1185">Reference proteome</keyword>
<feature type="chain" id="PRO_5011250796" description="C-type lysozyme inhibitor domain-containing protein" evidence="1">
    <location>
        <begin position="24"/>
        <end position="144"/>
    </location>
</feature>
<reference evidence="2 3" key="2">
    <citation type="submission" date="2017-05" db="EMBL/GenBank/DDBJ databases">
        <title>Genome of Chryseobacterium haifense.</title>
        <authorList>
            <person name="Newman J.D."/>
        </authorList>
    </citation>
    <scope>NUCLEOTIDE SEQUENCE [LARGE SCALE GENOMIC DNA]</scope>
    <source>
        <strain evidence="2 3">DSM 19056</strain>
    </source>
</reference>
<protein>
    <recommendedName>
        <fullName evidence="4">C-type lysozyme inhibitor domain-containing protein</fullName>
    </recommendedName>
</protein>
<dbReference type="EMBL" id="JASZ02000001">
    <property type="protein sequence ID" value="OWK99516.1"/>
    <property type="molecule type" value="Genomic_DNA"/>
</dbReference>
<name>A0A246BCX8_9FLAO</name>
<accession>A0A246BCX8</accession>
<comment type="caution">
    <text evidence="2">The sequence shown here is derived from an EMBL/GenBank/DDBJ whole genome shotgun (WGS) entry which is preliminary data.</text>
</comment>
<evidence type="ECO:0008006" key="4">
    <source>
        <dbReference type="Google" id="ProtNLM"/>
    </source>
</evidence>
<feature type="signal peptide" evidence="1">
    <location>
        <begin position="1"/>
        <end position="23"/>
    </location>
</feature>
<evidence type="ECO:0000313" key="3">
    <source>
        <dbReference type="Proteomes" id="UP000197587"/>
    </source>
</evidence>
<proteinExistence type="predicted"/>
<dbReference type="Proteomes" id="UP000197587">
    <property type="component" value="Unassembled WGS sequence"/>
</dbReference>
<dbReference type="AlphaFoldDB" id="A0A246BCX8"/>
<sequence>MKKIIYVASAFVLLTSYSCNKSAEGNKNVMVEETSDIQVENKNGTVDTTVSIQKTENDGEKIQTEYTDRYVAEDGSSALVTFKNNGKENSISIRSNNKTISAPRKADQGEGVYGNYDFQIVAKNDSVIITQGNNVIALKKARVN</sequence>
<keyword evidence="1" id="KW-0732">Signal</keyword>
<evidence type="ECO:0000256" key="1">
    <source>
        <dbReference type="SAM" id="SignalP"/>
    </source>
</evidence>
<dbReference type="PROSITE" id="PS51257">
    <property type="entry name" value="PROKAR_LIPOPROTEIN"/>
    <property type="match status" value="1"/>
</dbReference>
<reference evidence="2 3" key="1">
    <citation type="submission" date="2014-01" db="EMBL/GenBank/DDBJ databases">
        <authorList>
            <consortium name="Genome Consortium for Active Teaching"/>
            <person name="Sontag T.C."/>
            <person name="Newman J.D."/>
        </authorList>
    </citation>
    <scope>NUCLEOTIDE SEQUENCE [LARGE SCALE GENOMIC DNA]</scope>
    <source>
        <strain evidence="2 3">DSM 19056</strain>
    </source>
</reference>
<dbReference type="RefSeq" id="WP_031503436.1">
    <property type="nucleotide sequence ID" value="NZ_JASZ02000001.1"/>
</dbReference>
<gene>
    <name evidence="2" type="ORF">AP75_00815</name>
</gene>
<organism evidence="2 3">
    <name type="scientific">Kaistella haifensis DSM 19056</name>
    <dbReference type="NCBI Taxonomy" id="1450526"/>
    <lineage>
        <taxon>Bacteria</taxon>
        <taxon>Pseudomonadati</taxon>
        <taxon>Bacteroidota</taxon>
        <taxon>Flavobacteriia</taxon>
        <taxon>Flavobacteriales</taxon>
        <taxon>Weeksellaceae</taxon>
        <taxon>Chryseobacterium group</taxon>
        <taxon>Kaistella</taxon>
    </lineage>
</organism>